<comment type="caution">
    <text evidence="2">The sequence shown here is derived from an EMBL/GenBank/DDBJ whole genome shotgun (WGS) entry which is preliminary data.</text>
</comment>
<evidence type="ECO:0000256" key="1">
    <source>
        <dbReference type="SAM" id="Phobius"/>
    </source>
</evidence>
<name>A0A9P4P9H7_9PLEO</name>
<keyword evidence="1" id="KW-0472">Membrane</keyword>
<evidence type="ECO:0000313" key="3">
    <source>
        <dbReference type="Proteomes" id="UP000799764"/>
    </source>
</evidence>
<dbReference type="Proteomes" id="UP000799764">
    <property type="component" value="Unassembled WGS sequence"/>
</dbReference>
<feature type="transmembrane region" description="Helical" evidence="1">
    <location>
        <begin position="73"/>
        <end position="91"/>
    </location>
</feature>
<dbReference type="AlphaFoldDB" id="A0A9P4P9H7"/>
<dbReference type="EMBL" id="MU001508">
    <property type="protein sequence ID" value="KAF2439890.1"/>
    <property type="molecule type" value="Genomic_DNA"/>
</dbReference>
<keyword evidence="1" id="KW-1133">Transmembrane helix</keyword>
<gene>
    <name evidence="2" type="ORF">P171DRAFT_114292</name>
</gene>
<evidence type="ECO:0000313" key="2">
    <source>
        <dbReference type="EMBL" id="KAF2439890.1"/>
    </source>
</evidence>
<reference evidence="2" key="1">
    <citation type="journal article" date="2020" name="Stud. Mycol.">
        <title>101 Dothideomycetes genomes: a test case for predicting lifestyles and emergence of pathogens.</title>
        <authorList>
            <person name="Haridas S."/>
            <person name="Albert R."/>
            <person name="Binder M."/>
            <person name="Bloem J."/>
            <person name="Labutti K."/>
            <person name="Salamov A."/>
            <person name="Andreopoulos B."/>
            <person name="Baker S."/>
            <person name="Barry K."/>
            <person name="Bills G."/>
            <person name="Bluhm B."/>
            <person name="Cannon C."/>
            <person name="Castanera R."/>
            <person name="Culley D."/>
            <person name="Daum C."/>
            <person name="Ezra D."/>
            <person name="Gonzalez J."/>
            <person name="Henrissat B."/>
            <person name="Kuo A."/>
            <person name="Liang C."/>
            <person name="Lipzen A."/>
            <person name="Lutzoni F."/>
            <person name="Magnuson J."/>
            <person name="Mondo S."/>
            <person name="Nolan M."/>
            <person name="Ohm R."/>
            <person name="Pangilinan J."/>
            <person name="Park H.-J."/>
            <person name="Ramirez L."/>
            <person name="Alfaro M."/>
            <person name="Sun H."/>
            <person name="Tritt A."/>
            <person name="Yoshinaga Y."/>
            <person name="Zwiers L.-H."/>
            <person name="Turgeon B."/>
            <person name="Goodwin S."/>
            <person name="Spatafora J."/>
            <person name="Crous P."/>
            <person name="Grigoriev I."/>
        </authorList>
    </citation>
    <scope>NUCLEOTIDE SEQUENCE</scope>
    <source>
        <strain evidence="2">CBS 690.94</strain>
    </source>
</reference>
<protein>
    <submittedName>
        <fullName evidence="2">Uncharacterized protein</fullName>
    </submittedName>
</protein>
<keyword evidence="1" id="KW-0812">Transmembrane</keyword>
<proteinExistence type="predicted"/>
<organism evidence="2 3">
    <name type="scientific">Karstenula rhodostoma CBS 690.94</name>
    <dbReference type="NCBI Taxonomy" id="1392251"/>
    <lineage>
        <taxon>Eukaryota</taxon>
        <taxon>Fungi</taxon>
        <taxon>Dikarya</taxon>
        <taxon>Ascomycota</taxon>
        <taxon>Pezizomycotina</taxon>
        <taxon>Dothideomycetes</taxon>
        <taxon>Pleosporomycetidae</taxon>
        <taxon>Pleosporales</taxon>
        <taxon>Massarineae</taxon>
        <taxon>Didymosphaeriaceae</taxon>
        <taxon>Karstenula</taxon>
    </lineage>
</organism>
<accession>A0A9P4P9H7</accession>
<keyword evidence="3" id="KW-1185">Reference proteome</keyword>
<sequence>MEAQFPVLKAPFANSLNTCTPFSHALLRLQSTLTKYKIGFRYLRFPTGYTPPRYKRPFKVYQIRCRPIRRMPGQYFFQFIGGIVLMTISGWRKLPLT</sequence>